<sequence length="671" mass="71941">MPTIFDYSGDDDFCPAWSLHSKPKEPSLFLSLARHVDVYFPPRKRSRISAPFVFSGEGFEQKQQPSIEILPDECMFEIFRRMPGGQEKSACACVSKRWLMLVSSIQRDELCSKVPTETLNPEASLVFSKAEEPIEGGRKIEVVASNGNELKSDDGIESDGFLSRCLEGKKATDVRLAAIAVGTASRGGLGKLSIRGNNSSRGVTNLGLRVIARGCPSLRVLSLWDVSSIGDEGLLEIANGCRLLEKLDLVQCPAISDKTLLAFAKNCPNLTSLTIESCLNIGSEGIEAVGKSCPNLKSVSIKDCPLVCDQGIAGLFSSASSTLSKVKLQALDITDVSLAVIGHYGKALTDLVLTGLQKVGERGFWVLGNARGLLKLKSLTVTSCRGMTDLGLDAVVKGCPSLKQFCLRKSSFLSDNGLISFAKSAGALESLQLEECHRITQFGFFGTLFNCGAKMKALGLTNCLGFKDVNFGLPLVLPCISLQSLSIRNCPGFGNASLSLVGRLCPQLQNLDLTGQHGITDTGILPLLENVDGGLVKVNLGGCINVTDKVVSTIVRRNGLTLELLNLDGCKKITDASLVSIAENCSLLSELDLSNCASITDYGIAAMARANQLGIQILSLSGCWLLSNKSVPLLKKLGQTLLGLNLQNCYGICSNKVDVLVEQLWRCDILY</sequence>
<evidence type="ECO:0000313" key="8">
    <source>
        <dbReference type="EMBL" id="AKJ26292.1"/>
    </source>
</evidence>
<evidence type="ECO:0000256" key="1">
    <source>
        <dbReference type="ARBA" id="ARBA00004123"/>
    </source>
</evidence>
<dbReference type="FunFam" id="3.80.10.10:FF:000451">
    <property type="entry name" value="EIN3-binding F-box protein 1"/>
    <property type="match status" value="1"/>
</dbReference>
<evidence type="ECO:0000259" key="7">
    <source>
        <dbReference type="Pfam" id="PF25372"/>
    </source>
</evidence>
<comment type="subcellular location">
    <subcellularLocation>
        <location evidence="1">Nucleus</location>
    </subcellularLocation>
</comment>
<dbReference type="GO" id="GO:0031146">
    <property type="term" value="P:SCF-dependent proteasomal ubiquitin-dependent protein catabolic process"/>
    <property type="evidence" value="ECO:0007669"/>
    <property type="project" value="TreeGrafter"/>
</dbReference>
<dbReference type="SUPFAM" id="SSF81383">
    <property type="entry name" value="F-box domain"/>
    <property type="match status" value="1"/>
</dbReference>
<dbReference type="FunFam" id="3.80.10.10:FF:000473">
    <property type="entry name" value="EIN3-binding F-box protein 1"/>
    <property type="match status" value="1"/>
</dbReference>
<dbReference type="InterPro" id="IPR057207">
    <property type="entry name" value="FBXL15_LRR"/>
</dbReference>
<evidence type="ECO:0000256" key="5">
    <source>
        <dbReference type="ARBA" id="ARBA00023242"/>
    </source>
</evidence>
<dbReference type="FunFam" id="3.80.10.10:FF:000595">
    <property type="entry name" value="EIN3-binding F-box protein 1"/>
    <property type="match status" value="1"/>
</dbReference>
<dbReference type="GO" id="GO:0019005">
    <property type="term" value="C:SCF ubiquitin ligase complex"/>
    <property type="evidence" value="ECO:0007669"/>
    <property type="project" value="TreeGrafter"/>
</dbReference>
<organism evidence="8">
    <name type="scientific">Paeonia lactiflora</name>
    <name type="common">Chinese peony</name>
    <name type="synonym">Paeonia albiflora</name>
    <dbReference type="NCBI Taxonomy" id="35924"/>
    <lineage>
        <taxon>Eukaryota</taxon>
        <taxon>Viridiplantae</taxon>
        <taxon>Streptophyta</taxon>
        <taxon>Embryophyta</taxon>
        <taxon>Tracheophyta</taxon>
        <taxon>Spermatophyta</taxon>
        <taxon>Magnoliopsida</taxon>
        <taxon>eudicotyledons</taxon>
        <taxon>Gunneridae</taxon>
        <taxon>Pentapetalae</taxon>
        <taxon>Saxifragales</taxon>
        <taxon>Paeoniaceae</taxon>
        <taxon>Paeonia</taxon>
    </lineage>
</organism>
<dbReference type="PANTHER" id="PTHR13318">
    <property type="entry name" value="PARTNER OF PAIRED, ISOFORM B-RELATED"/>
    <property type="match status" value="1"/>
</dbReference>
<dbReference type="Pfam" id="PF25372">
    <property type="entry name" value="DUF7885"/>
    <property type="match status" value="2"/>
</dbReference>
<gene>
    <name evidence="8" type="primary">EBF2</name>
</gene>
<dbReference type="InterPro" id="IPR001810">
    <property type="entry name" value="F-box_dom"/>
</dbReference>
<keyword evidence="4" id="KW-0833">Ubl conjugation pathway</keyword>
<dbReference type="Gene3D" id="3.80.10.10">
    <property type="entry name" value="Ribonuclease Inhibitor"/>
    <property type="match status" value="4"/>
</dbReference>
<feature type="domain" description="F-box/LRR-repeat protein 15-like leucin rich repeat" evidence="7">
    <location>
        <begin position="504"/>
        <end position="661"/>
    </location>
</feature>
<dbReference type="GO" id="GO:0005634">
    <property type="term" value="C:nucleus"/>
    <property type="evidence" value="ECO:0007669"/>
    <property type="project" value="UniProtKB-SubCell"/>
</dbReference>
<comment type="pathway">
    <text evidence="2">Protein modification; protein ubiquitination.</text>
</comment>
<reference evidence="8" key="1">
    <citation type="submission" date="2015-01" db="EMBL/GenBank/DDBJ databases">
        <authorList>
            <person name="Gao S.-P."/>
            <person name="Xu J."/>
            <person name="Fan B.-Y."/>
            <person name="Shi G.-A."/>
        </authorList>
    </citation>
    <scope>NUCLEOTIDE SEQUENCE</scope>
    <source>
        <tissue evidence="8">Petal</tissue>
    </source>
</reference>
<protein>
    <submittedName>
        <fullName evidence="8">EIN3-binding F-box protein 2</fullName>
    </submittedName>
</protein>
<evidence type="ECO:0000259" key="6">
    <source>
        <dbReference type="Pfam" id="PF00646"/>
    </source>
</evidence>
<dbReference type="InterPro" id="IPR006553">
    <property type="entry name" value="Leu-rich_rpt_Cys-con_subtyp"/>
</dbReference>
<dbReference type="Pfam" id="PF00646">
    <property type="entry name" value="F-box"/>
    <property type="match status" value="1"/>
</dbReference>
<evidence type="ECO:0000256" key="2">
    <source>
        <dbReference type="ARBA" id="ARBA00004906"/>
    </source>
</evidence>
<dbReference type="InterPro" id="IPR032675">
    <property type="entry name" value="LRR_dom_sf"/>
</dbReference>
<dbReference type="AlphaFoldDB" id="A0A0G3BAE6"/>
<evidence type="ECO:0000256" key="3">
    <source>
        <dbReference type="ARBA" id="ARBA00022745"/>
    </source>
</evidence>
<dbReference type="InterPro" id="IPR036047">
    <property type="entry name" value="F-box-like_dom_sf"/>
</dbReference>
<dbReference type="GO" id="GO:0009873">
    <property type="term" value="P:ethylene-activated signaling pathway"/>
    <property type="evidence" value="ECO:0007669"/>
    <property type="project" value="UniProtKB-KW"/>
</dbReference>
<dbReference type="SMART" id="SM00367">
    <property type="entry name" value="LRR_CC"/>
    <property type="match status" value="12"/>
</dbReference>
<dbReference type="GO" id="GO:0010105">
    <property type="term" value="P:negative regulation of ethylene-activated signaling pathway"/>
    <property type="evidence" value="ECO:0007669"/>
    <property type="project" value="UniProtKB-ARBA"/>
</dbReference>
<proteinExistence type="evidence at transcript level"/>
<accession>A0A0G3BAE6</accession>
<dbReference type="EMBL" id="KP645366">
    <property type="protein sequence ID" value="AKJ26292.1"/>
    <property type="molecule type" value="mRNA"/>
</dbReference>
<feature type="domain" description="F-box" evidence="6">
    <location>
        <begin position="68"/>
        <end position="106"/>
    </location>
</feature>
<keyword evidence="5" id="KW-0539">Nucleus</keyword>
<evidence type="ECO:0000256" key="4">
    <source>
        <dbReference type="ARBA" id="ARBA00022786"/>
    </source>
</evidence>
<dbReference type="SUPFAM" id="SSF52047">
    <property type="entry name" value="RNI-like"/>
    <property type="match status" value="2"/>
</dbReference>
<feature type="domain" description="F-box/LRR-repeat protein 15-like leucin rich repeat" evidence="7">
    <location>
        <begin position="200"/>
        <end position="419"/>
    </location>
</feature>
<keyword evidence="3" id="KW-0936">Ethylene signaling pathway</keyword>
<name>A0A0G3BAE6_PAELC</name>